<dbReference type="Gene3D" id="2.40.70.10">
    <property type="entry name" value="Acid Proteases"/>
    <property type="match status" value="2"/>
</dbReference>
<name>B9RTV4_RICCO</name>
<dbReference type="Pfam" id="PF14541">
    <property type="entry name" value="TAXi_C"/>
    <property type="match status" value="1"/>
</dbReference>
<dbReference type="PANTHER" id="PTHR47965:SF95">
    <property type="entry name" value="PEPTIDASE A1 DOMAIN-CONTAINING PROTEIN"/>
    <property type="match status" value="1"/>
</dbReference>
<dbReference type="eggNOG" id="KOG1339">
    <property type="taxonomic scope" value="Eukaryota"/>
</dbReference>
<feature type="chain" id="PRO_5002888707" evidence="5">
    <location>
        <begin position="26"/>
        <end position="449"/>
    </location>
</feature>
<dbReference type="InterPro" id="IPR032861">
    <property type="entry name" value="TAXi_N"/>
</dbReference>
<dbReference type="GO" id="GO:0006508">
    <property type="term" value="P:proteolysis"/>
    <property type="evidence" value="ECO:0007669"/>
    <property type="project" value="InterPro"/>
</dbReference>
<dbReference type="EMBL" id="EQ973814">
    <property type="protein sequence ID" value="EEF45336.1"/>
    <property type="molecule type" value="Genomic_DNA"/>
</dbReference>
<dbReference type="AlphaFoldDB" id="B9RTV4"/>
<dbReference type="FunFam" id="2.40.70.10:FF:000041">
    <property type="entry name" value="Basic 7S globulin"/>
    <property type="match status" value="1"/>
</dbReference>
<comment type="subcellular location">
    <subcellularLocation>
        <location evidence="1">Secreted</location>
        <location evidence="1">Extracellular space</location>
    </subcellularLocation>
</comment>
<keyword evidence="4 5" id="KW-0732">Signal</keyword>
<feature type="domain" description="Peptidase A1" evidence="6">
    <location>
        <begin position="45"/>
        <end position="432"/>
    </location>
</feature>
<protein>
    <submittedName>
        <fullName evidence="7">Pepsin A, putative</fullName>
    </submittedName>
</protein>
<keyword evidence="8" id="KW-1185">Reference proteome</keyword>
<evidence type="ECO:0000256" key="2">
    <source>
        <dbReference type="ARBA" id="ARBA00007447"/>
    </source>
</evidence>
<dbReference type="SUPFAM" id="SSF50630">
    <property type="entry name" value="Acid proteases"/>
    <property type="match status" value="1"/>
</dbReference>
<dbReference type="InParanoid" id="B9RTV4"/>
<dbReference type="InterPro" id="IPR001461">
    <property type="entry name" value="Aspartic_peptidase_A1"/>
</dbReference>
<dbReference type="InterPro" id="IPR032799">
    <property type="entry name" value="TAXi_C"/>
</dbReference>
<feature type="signal peptide" evidence="5">
    <location>
        <begin position="1"/>
        <end position="25"/>
    </location>
</feature>
<evidence type="ECO:0000313" key="8">
    <source>
        <dbReference type="Proteomes" id="UP000008311"/>
    </source>
</evidence>
<evidence type="ECO:0000313" key="7">
    <source>
        <dbReference type="EMBL" id="EEF45336.1"/>
    </source>
</evidence>
<comment type="similarity">
    <text evidence="2">Belongs to the peptidase A1 family.</text>
</comment>
<keyword evidence="3" id="KW-0964">Secreted</keyword>
<dbReference type="FunFam" id="2.40.70.10:FF:000045">
    <property type="entry name" value="Basic 7S globulin"/>
    <property type="match status" value="1"/>
</dbReference>
<proteinExistence type="inferred from homology"/>
<evidence type="ECO:0000256" key="5">
    <source>
        <dbReference type="SAM" id="SignalP"/>
    </source>
</evidence>
<dbReference type="Proteomes" id="UP000008311">
    <property type="component" value="Unassembled WGS sequence"/>
</dbReference>
<dbReference type="GO" id="GO:0005576">
    <property type="term" value="C:extracellular region"/>
    <property type="evidence" value="ECO:0007669"/>
    <property type="project" value="UniProtKB-SubCell"/>
</dbReference>
<dbReference type="Pfam" id="PF14543">
    <property type="entry name" value="TAXi_N"/>
    <property type="match status" value="1"/>
</dbReference>
<dbReference type="InterPro" id="IPR021109">
    <property type="entry name" value="Peptidase_aspartic_dom_sf"/>
</dbReference>
<gene>
    <name evidence="7" type="ORF">RCOM_0913010</name>
</gene>
<evidence type="ECO:0000256" key="3">
    <source>
        <dbReference type="ARBA" id="ARBA00022525"/>
    </source>
</evidence>
<dbReference type="STRING" id="3988.B9RTV4"/>
<reference evidence="8" key="1">
    <citation type="journal article" date="2010" name="Nat. Biotechnol.">
        <title>Draft genome sequence of the oilseed species Ricinus communis.</title>
        <authorList>
            <person name="Chan A.P."/>
            <person name="Crabtree J."/>
            <person name="Zhao Q."/>
            <person name="Lorenzi H."/>
            <person name="Orvis J."/>
            <person name="Puiu D."/>
            <person name="Melake-Berhan A."/>
            <person name="Jones K.M."/>
            <person name="Redman J."/>
            <person name="Chen G."/>
            <person name="Cahoon E.B."/>
            <person name="Gedil M."/>
            <person name="Stanke M."/>
            <person name="Haas B.J."/>
            <person name="Wortman J.R."/>
            <person name="Fraser-Liggett C.M."/>
            <person name="Ravel J."/>
            <person name="Rabinowicz P.D."/>
        </authorList>
    </citation>
    <scope>NUCLEOTIDE SEQUENCE [LARGE SCALE GENOMIC DNA]</scope>
    <source>
        <strain evidence="8">cv. Hale</strain>
    </source>
</reference>
<evidence type="ECO:0000259" key="6">
    <source>
        <dbReference type="PROSITE" id="PS51767"/>
    </source>
</evidence>
<dbReference type="PANTHER" id="PTHR47965">
    <property type="entry name" value="ASPARTYL PROTEASE-RELATED"/>
    <property type="match status" value="1"/>
</dbReference>
<dbReference type="PROSITE" id="PS51767">
    <property type="entry name" value="PEPTIDASE_A1"/>
    <property type="match status" value="1"/>
</dbReference>
<organism evidence="7 8">
    <name type="scientific">Ricinus communis</name>
    <name type="common">Castor bean</name>
    <dbReference type="NCBI Taxonomy" id="3988"/>
    <lineage>
        <taxon>Eukaryota</taxon>
        <taxon>Viridiplantae</taxon>
        <taxon>Streptophyta</taxon>
        <taxon>Embryophyta</taxon>
        <taxon>Tracheophyta</taxon>
        <taxon>Spermatophyta</taxon>
        <taxon>Magnoliopsida</taxon>
        <taxon>eudicotyledons</taxon>
        <taxon>Gunneridae</taxon>
        <taxon>Pentapetalae</taxon>
        <taxon>rosids</taxon>
        <taxon>fabids</taxon>
        <taxon>Malpighiales</taxon>
        <taxon>Euphorbiaceae</taxon>
        <taxon>Acalyphoideae</taxon>
        <taxon>Acalypheae</taxon>
        <taxon>Ricinus</taxon>
    </lineage>
</organism>
<evidence type="ECO:0000256" key="1">
    <source>
        <dbReference type="ARBA" id="ARBA00004239"/>
    </source>
</evidence>
<evidence type="ECO:0000256" key="4">
    <source>
        <dbReference type="ARBA" id="ARBA00022729"/>
    </source>
</evidence>
<dbReference type="GO" id="GO:0004190">
    <property type="term" value="F:aspartic-type endopeptidase activity"/>
    <property type="evidence" value="ECO:0007669"/>
    <property type="project" value="InterPro"/>
</dbReference>
<sequence length="449" mass="48746">MASSSIIQFLLFSFLVSLPLSIAQASSKPKALILPVNKDATTLQYVTHLNIGTPLAKKDFVVDLGGAHLWMDCDDGSYVSSTFRQSLCGSAPCSVAKATCTGGCVPGHHKSGCSNETCYVLSTNTIQGRLEVGVVSRDIIALQSTDGAKSGSLVSIPDYIFACANAWDLKSLASGAKGMLGLGREQIALPKQLSSSFGGSFRRKFAICLPSDSKSNGVMFFGDSPYVFYPSYNTSKAIDVSSRFKHTKLYINTVFTGSSTVIRGPPSPEYFVRVTSILVNRKPIPINRAFLEFHANGTGGTKISTVEPYTQLESTIYKAVVEAFDEEISVWNVSKVAPVAPFKDCYSLGNMGITGLGISVPDIAFEFENNKNLNWGMYGANTMVEVSRDVVCLAFLDRGEMPLITTPIVIGAHQLQDNLLQFDLHSNRLAFTETLLWEEVECSNFKFDL</sequence>
<accession>B9RTV4</accession>
<dbReference type="InterPro" id="IPR033121">
    <property type="entry name" value="PEPTIDASE_A1"/>
</dbReference>